<evidence type="ECO:0000256" key="7">
    <source>
        <dbReference type="SAM" id="Phobius"/>
    </source>
</evidence>
<keyword evidence="4 7" id="KW-1133">Transmembrane helix</keyword>
<accession>A0ABQ0LJD1</accession>
<evidence type="ECO:0000256" key="5">
    <source>
        <dbReference type="ARBA" id="ARBA00023136"/>
    </source>
</evidence>
<proteinExistence type="inferred from homology"/>
<evidence type="ECO:0000256" key="4">
    <source>
        <dbReference type="ARBA" id="ARBA00022989"/>
    </source>
</evidence>
<gene>
    <name evidence="8" type="ORF">MCHLO_08383</name>
</gene>
<dbReference type="Proteomes" id="UP000815677">
    <property type="component" value="Unassembled WGS sequence"/>
</dbReference>
<protein>
    <submittedName>
        <fullName evidence="8">Peptide transporter PTR2A</fullName>
    </submittedName>
</protein>
<feature type="transmembrane region" description="Helical" evidence="7">
    <location>
        <begin position="76"/>
        <end position="97"/>
    </location>
</feature>
<feature type="region of interest" description="Disordered" evidence="6">
    <location>
        <begin position="129"/>
        <end position="151"/>
    </location>
</feature>
<keyword evidence="9" id="KW-1185">Reference proteome</keyword>
<keyword evidence="5 7" id="KW-0472">Membrane</keyword>
<comment type="similarity">
    <text evidence="2">Belongs to the major facilitator superfamily. Proton-dependent oligopeptide transporter (POT/PTR) (TC 2.A.17) family.</text>
</comment>
<dbReference type="Gene3D" id="1.20.1250.20">
    <property type="entry name" value="MFS general substrate transporter like domains"/>
    <property type="match status" value="1"/>
</dbReference>
<sequence length="151" mass="16065">MGWVAILQSRIYRSSPCGTSAATCKDANGQPLVSPISVWVQAPAYALIAFSEIFASVTGLEFAYTRAPANMRSLVMSLYMGTSAVSALLAEAFLGLSADPFLVWNYSVFGAMAALGGASLWWWASSRGLDREDDAESKDYTTGNGADRSGE</sequence>
<evidence type="ECO:0000313" key="9">
    <source>
        <dbReference type="Proteomes" id="UP000815677"/>
    </source>
</evidence>
<dbReference type="PANTHER" id="PTHR11654">
    <property type="entry name" value="OLIGOPEPTIDE TRANSPORTER-RELATED"/>
    <property type="match status" value="1"/>
</dbReference>
<dbReference type="Pfam" id="PF00854">
    <property type="entry name" value="PTR2"/>
    <property type="match status" value="1"/>
</dbReference>
<evidence type="ECO:0000256" key="1">
    <source>
        <dbReference type="ARBA" id="ARBA00004141"/>
    </source>
</evidence>
<evidence type="ECO:0000256" key="3">
    <source>
        <dbReference type="ARBA" id="ARBA00022692"/>
    </source>
</evidence>
<name>A0ABQ0LJD1_MYCCL</name>
<feature type="transmembrane region" description="Helical" evidence="7">
    <location>
        <begin position="103"/>
        <end position="124"/>
    </location>
</feature>
<dbReference type="EMBL" id="DF846996">
    <property type="protein sequence ID" value="GAT51224.1"/>
    <property type="molecule type" value="Genomic_DNA"/>
</dbReference>
<comment type="subcellular location">
    <subcellularLocation>
        <location evidence="1">Membrane</location>
        <topology evidence="1">Multi-pass membrane protein</topology>
    </subcellularLocation>
</comment>
<evidence type="ECO:0000313" key="8">
    <source>
        <dbReference type="EMBL" id="GAT51224.1"/>
    </source>
</evidence>
<evidence type="ECO:0000256" key="2">
    <source>
        <dbReference type="ARBA" id="ARBA00005982"/>
    </source>
</evidence>
<dbReference type="InterPro" id="IPR000109">
    <property type="entry name" value="POT_fam"/>
</dbReference>
<dbReference type="SUPFAM" id="SSF103473">
    <property type="entry name" value="MFS general substrate transporter"/>
    <property type="match status" value="1"/>
</dbReference>
<dbReference type="InterPro" id="IPR036259">
    <property type="entry name" value="MFS_trans_sf"/>
</dbReference>
<organism evidence="8 9">
    <name type="scientific">Mycena chlorophos</name>
    <name type="common">Agaric fungus</name>
    <name type="synonym">Agaricus chlorophos</name>
    <dbReference type="NCBI Taxonomy" id="658473"/>
    <lineage>
        <taxon>Eukaryota</taxon>
        <taxon>Fungi</taxon>
        <taxon>Dikarya</taxon>
        <taxon>Basidiomycota</taxon>
        <taxon>Agaricomycotina</taxon>
        <taxon>Agaricomycetes</taxon>
        <taxon>Agaricomycetidae</taxon>
        <taxon>Agaricales</taxon>
        <taxon>Marasmiineae</taxon>
        <taxon>Mycenaceae</taxon>
        <taxon>Mycena</taxon>
    </lineage>
</organism>
<evidence type="ECO:0000256" key="6">
    <source>
        <dbReference type="SAM" id="MobiDB-lite"/>
    </source>
</evidence>
<reference evidence="8" key="1">
    <citation type="submission" date="2014-09" db="EMBL/GenBank/DDBJ databases">
        <title>Genome sequence of the luminous mushroom Mycena chlorophos for searching fungal bioluminescence genes.</title>
        <authorList>
            <person name="Tanaka Y."/>
            <person name="Kasuga D."/>
            <person name="Oba Y."/>
            <person name="Hase S."/>
            <person name="Sato K."/>
            <person name="Oba Y."/>
            <person name="Sakakibara Y."/>
        </authorList>
    </citation>
    <scope>NUCLEOTIDE SEQUENCE</scope>
</reference>
<keyword evidence="3 7" id="KW-0812">Transmembrane</keyword>